<sequence>MQEQVMVQGNITKEEEQAILSLCSILSKNDGLENYSPDNRMVLKDVEKAPVYEGCEGLSVEETKECFNNKVSTFIKREFNLSILEDLDLSEPKQVDAFFIIDQTGNRTGMKVRDSEVNVQAEILRVLRKIPVMKPAIHNGQNVSVLCSIIVKYGNEIDVDVIYIPEIPDT</sequence>
<evidence type="ECO:0000313" key="2">
    <source>
        <dbReference type="Proteomes" id="UP000624701"/>
    </source>
</evidence>
<dbReference type="EMBL" id="BMDQ01000003">
    <property type="protein sequence ID" value="GGI57846.1"/>
    <property type="molecule type" value="Genomic_DNA"/>
</dbReference>
<dbReference type="Proteomes" id="UP000624701">
    <property type="component" value="Unassembled WGS sequence"/>
</dbReference>
<gene>
    <name evidence="1" type="ORF">GCM10011444_21550</name>
</gene>
<proteinExistence type="predicted"/>
<protein>
    <submittedName>
        <fullName evidence="1">Uncharacterized protein</fullName>
    </submittedName>
</protein>
<name>A0ABQ2BZB8_9FLAO</name>
<organism evidence="1 2">
    <name type="scientific">Winogradskyella haliclonae</name>
    <dbReference type="NCBI Taxonomy" id="2048558"/>
    <lineage>
        <taxon>Bacteria</taxon>
        <taxon>Pseudomonadati</taxon>
        <taxon>Bacteroidota</taxon>
        <taxon>Flavobacteriia</taxon>
        <taxon>Flavobacteriales</taxon>
        <taxon>Flavobacteriaceae</taxon>
        <taxon>Winogradskyella</taxon>
    </lineage>
</organism>
<reference evidence="2" key="1">
    <citation type="journal article" date="2019" name="Int. J. Syst. Evol. Microbiol.">
        <title>The Global Catalogue of Microorganisms (GCM) 10K type strain sequencing project: providing services to taxonomists for standard genome sequencing and annotation.</title>
        <authorList>
            <consortium name="The Broad Institute Genomics Platform"/>
            <consortium name="The Broad Institute Genome Sequencing Center for Infectious Disease"/>
            <person name="Wu L."/>
            <person name="Ma J."/>
        </authorList>
    </citation>
    <scope>NUCLEOTIDE SEQUENCE [LARGE SCALE GENOMIC DNA]</scope>
    <source>
        <strain evidence="2">CCM 8681</strain>
    </source>
</reference>
<accession>A0ABQ2BZB8</accession>
<comment type="caution">
    <text evidence="1">The sequence shown here is derived from an EMBL/GenBank/DDBJ whole genome shotgun (WGS) entry which is preliminary data.</text>
</comment>
<keyword evidence="2" id="KW-1185">Reference proteome</keyword>
<evidence type="ECO:0000313" key="1">
    <source>
        <dbReference type="EMBL" id="GGI57846.1"/>
    </source>
</evidence>